<dbReference type="AlphaFoldDB" id="A5TXR0"/>
<proteinExistence type="predicted"/>
<name>A5TXR0_FUSNP</name>
<dbReference type="EMBL" id="CM000440">
    <property type="protein sequence ID" value="EDK89685.1"/>
    <property type="molecule type" value="Genomic_DNA"/>
</dbReference>
<reference evidence="1" key="1">
    <citation type="submission" date="2006-07" db="EMBL/GenBank/DDBJ databases">
        <authorList>
            <person name="Qin X."/>
            <person name="Weinstock G.M."/>
        </authorList>
    </citation>
    <scope>NUCLEOTIDE SEQUENCE [LARGE SCALE GENOMIC DNA]</scope>
    <source>
        <strain evidence="1">ATCC 10953</strain>
    </source>
</reference>
<evidence type="ECO:0000313" key="1">
    <source>
        <dbReference type="EMBL" id="EDK89685.1"/>
    </source>
</evidence>
<accession>A5TXR0</accession>
<organism evidence="1">
    <name type="scientific">Fusobacterium polymorphum ATCC 10953</name>
    <dbReference type="NCBI Taxonomy" id="393480"/>
    <lineage>
        <taxon>Bacteria</taxon>
        <taxon>Fusobacteriati</taxon>
        <taxon>Fusobacteriota</taxon>
        <taxon>Fusobacteriia</taxon>
        <taxon>Fusobacteriales</taxon>
        <taxon>Fusobacteriaceae</taxon>
        <taxon>Fusobacterium</taxon>
    </lineage>
</organism>
<sequence length="21" mass="2565">MRFIFYHEYPIPMETGLPPLI</sequence>
<reference evidence="1" key="2">
    <citation type="submission" date="2007-05" db="EMBL/GenBank/DDBJ databases">
        <title>Genome sequence of Fusobacterium nucleatum subspecies polymorphum - a genetically tractable Fusobacterium.</title>
        <authorList>
            <person name="Karpathy S.E."/>
            <person name="Xiang Q."/>
            <person name="Gioia J."/>
            <person name="Jiang H."/>
            <person name="Liu Y."/>
            <person name="Petrosino J.F."/>
            <person name="Yerrapragada S."/>
            <person name="Fox G.E."/>
            <person name="Kinder Haake S."/>
            <person name="Weinstock G.M."/>
            <person name="Highlander S.K."/>
        </authorList>
    </citation>
    <scope>NUCLEOTIDE SEQUENCE [LARGE SCALE GENOMIC DNA]</scope>
    <source>
        <strain evidence="1">ATCC 10953</strain>
    </source>
</reference>
<protein>
    <submittedName>
        <fullName evidence="1">Uncharacterized protein</fullName>
    </submittedName>
</protein>
<dbReference type="Proteomes" id="UP000001921">
    <property type="component" value="Chromosome"/>
</dbReference>
<gene>
    <name evidence="1" type="ORF">FNP_1914</name>
</gene>
<dbReference type="HOGENOM" id="CLU_3426521_0_0_0"/>